<dbReference type="AlphaFoldDB" id="A0A9N7RBM4"/>
<feature type="domain" description="KIB1-4 beta-propeller" evidence="2">
    <location>
        <begin position="17"/>
        <end position="268"/>
    </location>
</feature>
<evidence type="ECO:0000313" key="4">
    <source>
        <dbReference type="Proteomes" id="UP001153555"/>
    </source>
</evidence>
<proteinExistence type="predicted"/>
<sequence length="377" mass="42443">MSQIQKIVALSTTEAEYVAVAEAMGSSRGWVIWFDTLSQKLFLSNPLKHRHLDLPLALQPDHHNIPTNSDDTRGGITSIMISSPDPDTDPECRAVIIYGPQSKLAFCFPGTADEWTPLGQGTGLGSRDPLSPRMIPMAVSVDKDNYPVASDSDSEDSERKRLCKIYLFLVVAEQSDELFHVRRFVEHTKDDDPTAPYTTVGFDIHKYEPETGSLEYMDRCPQGLALFVGCSNGFALPTEDYPDDLERCFVYYTAPPQWIGGGYDVGFFHCSSKTLHPCFYPYDVQILERVTNPPIWFSPTPLVRLPFLIRKEGGCLGYNIDPSSPLGQPPTRDEREKARKRKEASRDTYKCVYCGFKCDSKTHNGYHSLSYHACTWL</sequence>
<comment type="caution">
    <text evidence="3">The sequence shown here is derived from an EMBL/GenBank/DDBJ whole genome shotgun (WGS) entry which is preliminary data.</text>
</comment>
<evidence type="ECO:0000313" key="3">
    <source>
        <dbReference type="EMBL" id="CAA0824544.1"/>
    </source>
</evidence>
<evidence type="ECO:0000256" key="1">
    <source>
        <dbReference type="SAM" id="MobiDB-lite"/>
    </source>
</evidence>
<dbReference type="OrthoDB" id="1523976at2759"/>
<dbReference type="Proteomes" id="UP001153555">
    <property type="component" value="Unassembled WGS sequence"/>
</dbReference>
<organism evidence="3 4">
    <name type="scientific">Striga hermonthica</name>
    <name type="common">Purple witchweed</name>
    <name type="synonym">Buchnera hermonthica</name>
    <dbReference type="NCBI Taxonomy" id="68872"/>
    <lineage>
        <taxon>Eukaryota</taxon>
        <taxon>Viridiplantae</taxon>
        <taxon>Streptophyta</taxon>
        <taxon>Embryophyta</taxon>
        <taxon>Tracheophyta</taxon>
        <taxon>Spermatophyta</taxon>
        <taxon>Magnoliopsida</taxon>
        <taxon>eudicotyledons</taxon>
        <taxon>Gunneridae</taxon>
        <taxon>Pentapetalae</taxon>
        <taxon>asterids</taxon>
        <taxon>lamiids</taxon>
        <taxon>Lamiales</taxon>
        <taxon>Orobanchaceae</taxon>
        <taxon>Buchnereae</taxon>
        <taxon>Striga</taxon>
    </lineage>
</organism>
<gene>
    <name evidence="3" type="ORF">SHERM_21485</name>
</gene>
<name>A0A9N7RBM4_STRHE</name>
<dbReference type="PANTHER" id="PTHR44259">
    <property type="entry name" value="OS07G0183000 PROTEIN-RELATED"/>
    <property type="match status" value="1"/>
</dbReference>
<dbReference type="PANTHER" id="PTHR44259:SF37">
    <property type="entry name" value="DUF1618 DOMAIN-CONTAINING PROTEIN"/>
    <property type="match status" value="1"/>
</dbReference>
<dbReference type="InterPro" id="IPR005174">
    <property type="entry name" value="KIB1-4_b-propeller"/>
</dbReference>
<reference evidence="3" key="1">
    <citation type="submission" date="2019-12" db="EMBL/GenBank/DDBJ databases">
        <authorList>
            <person name="Scholes J."/>
        </authorList>
    </citation>
    <scope>NUCLEOTIDE SEQUENCE</scope>
</reference>
<dbReference type="EMBL" id="CACSLK010024742">
    <property type="protein sequence ID" value="CAA0824544.1"/>
    <property type="molecule type" value="Genomic_DNA"/>
</dbReference>
<dbReference type="Pfam" id="PF03478">
    <property type="entry name" value="Beta-prop_KIB1-4"/>
    <property type="match status" value="1"/>
</dbReference>
<protein>
    <recommendedName>
        <fullName evidence="2">KIB1-4 beta-propeller domain-containing protein</fullName>
    </recommendedName>
</protein>
<evidence type="ECO:0000259" key="2">
    <source>
        <dbReference type="Pfam" id="PF03478"/>
    </source>
</evidence>
<feature type="region of interest" description="Disordered" evidence="1">
    <location>
        <begin position="320"/>
        <end position="341"/>
    </location>
</feature>
<dbReference type="InterPro" id="IPR050942">
    <property type="entry name" value="F-box_BR-signaling"/>
</dbReference>
<keyword evidence="4" id="KW-1185">Reference proteome</keyword>
<accession>A0A9N7RBM4</accession>